<keyword evidence="1" id="KW-0812">Transmembrane</keyword>
<keyword evidence="2" id="KW-1185">Reference proteome</keyword>
<sequence>MLPSTESHSPYRYTDSWYKRKKNVGMQNPCSWVACMGFMALAMLVCFITVILVATMKSSRDREVVMMPTLKDVCIQQIGHRCFYHPKLYPISCVNTECASWEMELYTDDDGVLHTRRRDIRKTIIVPEKTQCDRDKWCIAGECVKGPSRIFKEDTKAVSPTWEEGVLCLKFLSTELESDIISRYAGSYGVIKPGNHPCRHVYTNKGEMNLIIHYCAGVPTRQPDELCETDNREKFVLYATGIRSCDDGVPLTAKQYRMKICQMNEKKEYTENPEHENQCTFKCDANSEKVQLMPNGTECYSSQFSVTCFCFMGLCIPSDVD</sequence>
<reference evidence="3" key="1">
    <citation type="submission" date="2019-12" db="UniProtKB">
        <authorList>
            <consortium name="WormBaseParasite"/>
        </authorList>
    </citation>
    <scope>IDENTIFICATION</scope>
</reference>
<accession>A0A5S6QI16</accession>
<feature type="transmembrane region" description="Helical" evidence="1">
    <location>
        <begin position="31"/>
        <end position="54"/>
    </location>
</feature>
<name>A0A5S6QI16_TRIMR</name>
<evidence type="ECO:0000313" key="2">
    <source>
        <dbReference type="Proteomes" id="UP000046395"/>
    </source>
</evidence>
<dbReference type="Proteomes" id="UP000046395">
    <property type="component" value="Unassembled WGS sequence"/>
</dbReference>
<protein>
    <submittedName>
        <fullName evidence="3">Uncharacterized protein</fullName>
    </submittedName>
</protein>
<proteinExistence type="predicted"/>
<dbReference type="WBParaSite" id="TMUE_2000006838.1">
    <property type="protein sequence ID" value="TMUE_2000006838.1"/>
    <property type="gene ID" value="WBGene00286305"/>
</dbReference>
<evidence type="ECO:0000256" key="1">
    <source>
        <dbReference type="SAM" id="Phobius"/>
    </source>
</evidence>
<dbReference type="AlphaFoldDB" id="A0A5S6QI16"/>
<evidence type="ECO:0000313" key="3">
    <source>
        <dbReference type="WBParaSite" id="TMUE_2000006838.1"/>
    </source>
</evidence>
<keyword evidence="1" id="KW-0472">Membrane</keyword>
<organism evidence="2 3">
    <name type="scientific">Trichuris muris</name>
    <name type="common">Mouse whipworm</name>
    <dbReference type="NCBI Taxonomy" id="70415"/>
    <lineage>
        <taxon>Eukaryota</taxon>
        <taxon>Metazoa</taxon>
        <taxon>Ecdysozoa</taxon>
        <taxon>Nematoda</taxon>
        <taxon>Enoplea</taxon>
        <taxon>Dorylaimia</taxon>
        <taxon>Trichinellida</taxon>
        <taxon>Trichuridae</taxon>
        <taxon>Trichuris</taxon>
    </lineage>
</organism>
<keyword evidence="1" id="KW-1133">Transmembrane helix</keyword>